<reference evidence="2 3" key="1">
    <citation type="submission" date="2017-06" db="EMBL/GenBank/DDBJ databases">
        <title>Genome Sequencing of the methanotroph Methylovulum psychrotolerants str. HV10-M2 isolated from a high-altitude environment.</title>
        <authorList>
            <person name="Mateos-Rivera A."/>
        </authorList>
    </citation>
    <scope>NUCLEOTIDE SEQUENCE [LARGE SCALE GENOMIC DNA]</scope>
    <source>
        <strain evidence="2 3">HV10_M2</strain>
    </source>
</reference>
<evidence type="ECO:0000256" key="1">
    <source>
        <dbReference type="SAM" id="Phobius"/>
    </source>
</evidence>
<keyword evidence="3" id="KW-1185">Reference proteome</keyword>
<protein>
    <recommendedName>
        <fullName evidence="4">Zinc ribbon domain-containing protein</fullName>
    </recommendedName>
</protein>
<keyword evidence="1" id="KW-0472">Membrane</keyword>
<keyword evidence="1" id="KW-0812">Transmembrane</keyword>
<feature type="transmembrane region" description="Helical" evidence="1">
    <location>
        <begin position="74"/>
        <end position="94"/>
    </location>
</feature>
<dbReference type="KEGG" id="mpsy:CEK71_08315"/>
<keyword evidence="1" id="KW-1133">Transmembrane helix</keyword>
<dbReference type="EMBL" id="CP022129">
    <property type="protein sequence ID" value="ASF46084.1"/>
    <property type="molecule type" value="Genomic_DNA"/>
</dbReference>
<evidence type="ECO:0000313" key="3">
    <source>
        <dbReference type="Proteomes" id="UP000197019"/>
    </source>
</evidence>
<organism evidence="2 3">
    <name type="scientific">Methylovulum psychrotolerans</name>
    <dbReference type="NCBI Taxonomy" id="1704499"/>
    <lineage>
        <taxon>Bacteria</taxon>
        <taxon>Pseudomonadati</taxon>
        <taxon>Pseudomonadota</taxon>
        <taxon>Gammaproteobacteria</taxon>
        <taxon>Methylococcales</taxon>
        <taxon>Methylococcaceae</taxon>
        <taxon>Methylovulum</taxon>
    </lineage>
</organism>
<dbReference type="RefSeq" id="WP_088618958.1">
    <property type="nucleotide sequence ID" value="NZ_CP022129.1"/>
</dbReference>
<evidence type="ECO:0008006" key="4">
    <source>
        <dbReference type="Google" id="ProtNLM"/>
    </source>
</evidence>
<dbReference type="OrthoDB" id="5573035at2"/>
<accession>A0A1Z4BXQ6</accession>
<evidence type="ECO:0000313" key="2">
    <source>
        <dbReference type="EMBL" id="ASF46084.1"/>
    </source>
</evidence>
<name>A0A1Z4BXQ6_9GAMM</name>
<proteinExistence type="predicted"/>
<dbReference type="AlphaFoldDB" id="A0A1Z4BXQ6"/>
<sequence length="95" mass="10744">MQHCPSCGHERDLTAMRCPECGSFYSKVIELIEQEAAAEEQASLKGRWWRIIGAADKRHAIAEEYRQFKAGLTLTAKFTLWVIVAFVFALVVTVL</sequence>
<gene>
    <name evidence="2" type="ORF">CEK71_08315</name>
</gene>
<dbReference type="Proteomes" id="UP000197019">
    <property type="component" value="Chromosome"/>
</dbReference>